<dbReference type="GeneID" id="37643121"/>
<dbReference type="RefSeq" id="WP_117369256.1">
    <property type="nucleotide sequence ID" value="NZ_CP027033.1"/>
</dbReference>
<dbReference type="Gene3D" id="6.10.30.10">
    <property type="match status" value="1"/>
</dbReference>
<dbReference type="PANTHER" id="PTHR34075:SF5">
    <property type="entry name" value="BLR3430 PROTEIN"/>
    <property type="match status" value="1"/>
</dbReference>
<dbReference type="KEGG" id="nag:AArcMg_2631"/>
<dbReference type="PANTHER" id="PTHR34075">
    <property type="entry name" value="BLR3430 PROTEIN"/>
    <property type="match status" value="1"/>
</dbReference>
<dbReference type="InterPro" id="IPR022002">
    <property type="entry name" value="ChsH2_Znr"/>
</dbReference>
<sequence length="123" mass="13425">MQQWFVDFAERIADGNPVYLACEECGQAALPPRTVCPECSSRALEERSLSETATVTAATTIYSSTPRYADETPYTIVVATFEEGVRLTGQLRGADEVERGDDVLLDAESDGDGHWLVTFTPST</sequence>
<feature type="domain" description="ChsH2 rubredoxin-like zinc ribbon" evidence="2">
    <location>
        <begin position="21"/>
        <end position="45"/>
    </location>
</feature>
<evidence type="ECO:0000313" key="3">
    <source>
        <dbReference type="EMBL" id="AXR82621.1"/>
    </source>
</evidence>
<dbReference type="Proteomes" id="UP000258613">
    <property type="component" value="Chromosome"/>
</dbReference>
<dbReference type="SUPFAM" id="SSF50249">
    <property type="entry name" value="Nucleic acid-binding proteins"/>
    <property type="match status" value="1"/>
</dbReference>
<gene>
    <name evidence="3" type="ORF">AArcMg_2631</name>
</gene>
<dbReference type="EMBL" id="CP027033">
    <property type="protein sequence ID" value="AXR82621.1"/>
    <property type="molecule type" value="Genomic_DNA"/>
</dbReference>
<dbReference type="InterPro" id="IPR052513">
    <property type="entry name" value="Thioester_dehydratase-like"/>
</dbReference>
<organism evidence="3 4">
    <name type="scientific">Natrarchaeobaculum sulfurireducens</name>
    <dbReference type="NCBI Taxonomy" id="2044521"/>
    <lineage>
        <taxon>Archaea</taxon>
        <taxon>Methanobacteriati</taxon>
        <taxon>Methanobacteriota</taxon>
        <taxon>Stenosarchaea group</taxon>
        <taxon>Halobacteria</taxon>
        <taxon>Halobacteriales</taxon>
        <taxon>Natrialbaceae</taxon>
        <taxon>Natrarchaeobaculum</taxon>
    </lineage>
</organism>
<protein>
    <recommendedName>
        <fullName evidence="5">OB-fold domain and Zn-ribbon containing protein</fullName>
    </recommendedName>
</protein>
<feature type="domain" description="ChsH2 C-terminal OB-fold" evidence="1">
    <location>
        <begin position="47"/>
        <end position="103"/>
    </location>
</feature>
<dbReference type="InterPro" id="IPR002878">
    <property type="entry name" value="ChsH2_C"/>
</dbReference>
<evidence type="ECO:0000313" key="4">
    <source>
        <dbReference type="Proteomes" id="UP000258613"/>
    </source>
</evidence>
<dbReference type="Pfam" id="PF12172">
    <property type="entry name" value="zf-ChsH2"/>
    <property type="match status" value="1"/>
</dbReference>
<name>A0A346PSX6_9EURY</name>
<evidence type="ECO:0008006" key="5">
    <source>
        <dbReference type="Google" id="ProtNLM"/>
    </source>
</evidence>
<proteinExistence type="predicted"/>
<dbReference type="AlphaFoldDB" id="A0A346PSX6"/>
<dbReference type="OrthoDB" id="9573at2157"/>
<dbReference type="InterPro" id="IPR012340">
    <property type="entry name" value="NA-bd_OB-fold"/>
</dbReference>
<evidence type="ECO:0000259" key="1">
    <source>
        <dbReference type="Pfam" id="PF01796"/>
    </source>
</evidence>
<accession>A0A346PSX6</accession>
<reference evidence="4" key="1">
    <citation type="submission" date="2018-02" db="EMBL/GenBank/DDBJ databases">
        <title>Phenotypic and genomic properties of facultatively anaerobic sulfur-reducing natronoarchaea from hypersaline soda lakes.</title>
        <authorList>
            <person name="Sorokin D.Y."/>
            <person name="Kublanov I.V."/>
            <person name="Roman P."/>
            <person name="Sinninghe Damste J.S."/>
            <person name="Golyshin P.N."/>
            <person name="Rojo D."/>
            <person name="Ciordia S."/>
            <person name="Mena M.D.C."/>
            <person name="Ferrer M."/>
            <person name="Messina E."/>
            <person name="Smedile F."/>
            <person name="La Spada G."/>
            <person name="La Cono V."/>
            <person name="Yakimov M.M."/>
        </authorList>
    </citation>
    <scope>NUCLEOTIDE SEQUENCE [LARGE SCALE GENOMIC DNA]</scope>
    <source>
        <strain evidence="4">AArc-Mg</strain>
    </source>
</reference>
<keyword evidence="4" id="KW-1185">Reference proteome</keyword>
<dbReference type="Pfam" id="PF01796">
    <property type="entry name" value="OB_ChsH2_C"/>
    <property type="match status" value="1"/>
</dbReference>
<evidence type="ECO:0000259" key="2">
    <source>
        <dbReference type="Pfam" id="PF12172"/>
    </source>
</evidence>